<sequence>MEKQEQFDVVIVGGSYAGLSAAMALGRAIRRVLVLDTGKPCNHQTPHSHNFLTQDGSTPAAIAAQAKAQVLAYPTVQFRSEAAVAASGEDNHFTITTDSGTTVLARKLLFATGVRDLMPAIPGFAESWGISVIHCPYCHGYEYRGQPTGMLTNGPVAMEWSQLIRNWTDQLTIFTNGEASFSPEQRAQLVARQIAVEETPVQEIIHQNGYLTHIRLADDRQVPLTAFYARPEFEQHCALPSLLGCDHNEVGRIVVDAMQKTSVPGIYAAGDATTMMRTVSIAVAGGTTAGALINHELLATDVVTTM</sequence>
<gene>
    <name evidence="4" type="ORF">BXP70_08410</name>
</gene>
<dbReference type="PANTHER" id="PTHR48105">
    <property type="entry name" value="THIOREDOXIN REDUCTASE 1-RELATED-RELATED"/>
    <property type="match status" value="1"/>
</dbReference>
<dbReference type="RefSeq" id="WP_086593576.1">
    <property type="nucleotide sequence ID" value="NZ_MTSE01000003.1"/>
</dbReference>
<keyword evidence="2" id="KW-0560">Oxidoreductase</keyword>
<comment type="caution">
    <text evidence="4">The sequence shown here is derived from an EMBL/GenBank/DDBJ whole genome shotgun (WGS) entry which is preliminary data.</text>
</comment>
<evidence type="ECO:0000259" key="3">
    <source>
        <dbReference type="Pfam" id="PF07992"/>
    </source>
</evidence>
<dbReference type="EMBL" id="MTSE01000003">
    <property type="protein sequence ID" value="OUJ74770.1"/>
    <property type="molecule type" value="Genomic_DNA"/>
</dbReference>
<dbReference type="InterPro" id="IPR023753">
    <property type="entry name" value="FAD/NAD-binding_dom"/>
</dbReference>
<dbReference type="OrthoDB" id="9806179at2"/>
<keyword evidence="5" id="KW-1185">Reference proteome</keyword>
<dbReference type="InterPro" id="IPR050097">
    <property type="entry name" value="Ferredoxin-NADP_redctase_2"/>
</dbReference>
<dbReference type="AlphaFoldDB" id="A0A243WGB2"/>
<protein>
    <submittedName>
        <fullName evidence="4">Pyridine nucleotide-disulfide oxidoreductase</fullName>
    </submittedName>
</protein>
<dbReference type="GO" id="GO:0016491">
    <property type="term" value="F:oxidoreductase activity"/>
    <property type="evidence" value="ECO:0007669"/>
    <property type="project" value="UniProtKB-KW"/>
</dbReference>
<feature type="domain" description="FAD/NAD(P)-binding" evidence="3">
    <location>
        <begin position="7"/>
        <end position="286"/>
    </location>
</feature>
<evidence type="ECO:0000256" key="2">
    <source>
        <dbReference type="ARBA" id="ARBA00023002"/>
    </source>
</evidence>
<dbReference type="InterPro" id="IPR036188">
    <property type="entry name" value="FAD/NAD-bd_sf"/>
</dbReference>
<dbReference type="PRINTS" id="PR00469">
    <property type="entry name" value="PNDRDTASEII"/>
</dbReference>
<dbReference type="SUPFAM" id="SSF51905">
    <property type="entry name" value="FAD/NAD(P)-binding domain"/>
    <property type="match status" value="1"/>
</dbReference>
<dbReference type="Gene3D" id="3.50.50.60">
    <property type="entry name" value="FAD/NAD(P)-binding domain"/>
    <property type="match status" value="2"/>
</dbReference>
<dbReference type="Pfam" id="PF07992">
    <property type="entry name" value="Pyr_redox_2"/>
    <property type="match status" value="1"/>
</dbReference>
<evidence type="ECO:0000313" key="5">
    <source>
        <dbReference type="Proteomes" id="UP000194873"/>
    </source>
</evidence>
<accession>A0A243WGB2</accession>
<proteinExistence type="predicted"/>
<evidence type="ECO:0000313" key="4">
    <source>
        <dbReference type="EMBL" id="OUJ74770.1"/>
    </source>
</evidence>
<reference evidence="4 5" key="1">
    <citation type="submission" date="2017-01" db="EMBL/GenBank/DDBJ databases">
        <title>A new Hymenobacter.</title>
        <authorList>
            <person name="Liang Y."/>
            <person name="Feng F."/>
        </authorList>
    </citation>
    <scope>NUCLEOTIDE SEQUENCE [LARGE SCALE GENOMIC DNA]</scope>
    <source>
        <strain evidence="4">MIMBbqt21</strain>
    </source>
</reference>
<dbReference type="Proteomes" id="UP000194873">
    <property type="component" value="Unassembled WGS sequence"/>
</dbReference>
<dbReference type="PRINTS" id="PR00368">
    <property type="entry name" value="FADPNR"/>
</dbReference>
<organism evidence="4 5">
    <name type="scientific">Hymenobacter crusticola</name>
    <dbReference type="NCBI Taxonomy" id="1770526"/>
    <lineage>
        <taxon>Bacteria</taxon>
        <taxon>Pseudomonadati</taxon>
        <taxon>Bacteroidota</taxon>
        <taxon>Cytophagia</taxon>
        <taxon>Cytophagales</taxon>
        <taxon>Hymenobacteraceae</taxon>
        <taxon>Hymenobacter</taxon>
    </lineage>
</organism>
<name>A0A243WGB2_9BACT</name>
<keyword evidence="1" id="KW-0285">Flavoprotein</keyword>
<evidence type="ECO:0000256" key="1">
    <source>
        <dbReference type="ARBA" id="ARBA00022630"/>
    </source>
</evidence>